<dbReference type="VEuPathDB" id="VectorBase:ACON2_036176"/>
<feature type="signal peptide" evidence="1">
    <location>
        <begin position="1"/>
        <end position="24"/>
    </location>
</feature>
<evidence type="ECO:0000259" key="2">
    <source>
        <dbReference type="PROSITE" id="PS50041"/>
    </source>
</evidence>
<dbReference type="InterPro" id="IPR051004">
    <property type="entry name" value="DC-SIGN_domain-containing"/>
</dbReference>
<dbReference type="InterPro" id="IPR016186">
    <property type="entry name" value="C-type_lectin-like/link_sf"/>
</dbReference>
<proteinExistence type="predicted"/>
<dbReference type="InterPro" id="IPR001304">
    <property type="entry name" value="C-type_lectin-like"/>
</dbReference>
<accession>A0A8W7P4Z5</accession>
<reference evidence="3" key="1">
    <citation type="submission" date="2022-08" db="UniProtKB">
        <authorList>
            <consortium name="EnsemblMetazoa"/>
        </authorList>
    </citation>
    <scope>IDENTIFICATION</scope>
</reference>
<protein>
    <recommendedName>
        <fullName evidence="2">C-type lectin domain-containing protein</fullName>
    </recommendedName>
</protein>
<dbReference type="InterPro" id="IPR016187">
    <property type="entry name" value="CTDL_fold"/>
</dbReference>
<dbReference type="Pfam" id="PF00059">
    <property type="entry name" value="Lectin_C"/>
    <property type="match status" value="1"/>
</dbReference>
<dbReference type="EnsemblMetazoa" id="ACOM025646-RA">
    <property type="protein sequence ID" value="ACOM025646-PA.1"/>
    <property type="gene ID" value="ACOM025646"/>
</dbReference>
<sequence>MARPLLSPIILLFIVSTLFRLSASNRDAVGYRAFEEKSYYLGTTFKLSWHKAFEYCRGQGMFLVSIQNREEFEAVKDTINMSGFWKKNHYLHMWTSLNDIGEEGQYYWASTGTRNQLDLWRNTDPNNSQHDSCTDEDCVALVHFRDLSFTYGLDDRACSSEFMFMCET</sequence>
<evidence type="ECO:0000256" key="1">
    <source>
        <dbReference type="SAM" id="SignalP"/>
    </source>
</evidence>
<dbReference type="CDD" id="cd00037">
    <property type="entry name" value="CLECT"/>
    <property type="match status" value="1"/>
</dbReference>
<dbReference type="Proteomes" id="UP000075882">
    <property type="component" value="Unassembled WGS sequence"/>
</dbReference>
<organism evidence="3">
    <name type="scientific">Anopheles coluzzii</name>
    <name type="common">African malaria mosquito</name>
    <dbReference type="NCBI Taxonomy" id="1518534"/>
    <lineage>
        <taxon>Eukaryota</taxon>
        <taxon>Metazoa</taxon>
        <taxon>Ecdysozoa</taxon>
        <taxon>Arthropoda</taxon>
        <taxon>Hexapoda</taxon>
        <taxon>Insecta</taxon>
        <taxon>Pterygota</taxon>
        <taxon>Neoptera</taxon>
        <taxon>Endopterygota</taxon>
        <taxon>Diptera</taxon>
        <taxon>Nematocera</taxon>
        <taxon>Culicoidea</taxon>
        <taxon>Culicidae</taxon>
        <taxon>Anophelinae</taxon>
        <taxon>Anopheles</taxon>
    </lineage>
</organism>
<dbReference type="SUPFAM" id="SSF56436">
    <property type="entry name" value="C-type lectin-like"/>
    <property type="match status" value="1"/>
</dbReference>
<dbReference type="AlphaFoldDB" id="A0A8W7P4Z5"/>
<dbReference type="PROSITE" id="PS50041">
    <property type="entry name" value="C_TYPE_LECTIN_2"/>
    <property type="match status" value="1"/>
</dbReference>
<feature type="domain" description="C-type lectin" evidence="2">
    <location>
        <begin position="34"/>
        <end position="167"/>
    </location>
</feature>
<dbReference type="Gene3D" id="3.10.100.10">
    <property type="entry name" value="Mannose-Binding Protein A, subunit A"/>
    <property type="match status" value="1"/>
</dbReference>
<feature type="chain" id="PRO_5036505323" description="C-type lectin domain-containing protein" evidence="1">
    <location>
        <begin position="25"/>
        <end position="168"/>
    </location>
</feature>
<dbReference type="PANTHER" id="PTHR22802:SF465">
    <property type="entry name" value="AT17652P-RELATED"/>
    <property type="match status" value="1"/>
</dbReference>
<dbReference type="SMART" id="SM00034">
    <property type="entry name" value="CLECT"/>
    <property type="match status" value="1"/>
</dbReference>
<dbReference type="PANTHER" id="PTHR22802">
    <property type="entry name" value="C-TYPE LECTIN SUPERFAMILY MEMBER"/>
    <property type="match status" value="1"/>
</dbReference>
<name>A0A8W7P4Z5_ANOCL</name>
<keyword evidence="1" id="KW-0732">Signal</keyword>
<evidence type="ECO:0000313" key="3">
    <source>
        <dbReference type="EnsemblMetazoa" id="ACOM025646-PA.1"/>
    </source>
</evidence>